<dbReference type="AlphaFoldDB" id="A0A8R1IR71"/>
<dbReference type="Proteomes" id="UP000005237">
    <property type="component" value="Unassembled WGS sequence"/>
</dbReference>
<accession>A0A8R1IR71</accession>
<sequence length="94" mass="10705">MTFINLCYYPLVLLGHILQWIKILYDCVKSAAKKCCSCCRTNSLELDAEEPSRPLTTLDVDRKRATQTECMPMLTDGFEPGPYFETTCESELNS</sequence>
<reference evidence="2" key="2">
    <citation type="submission" date="2022-06" db="UniProtKB">
        <authorList>
            <consortium name="EnsemblMetazoa"/>
        </authorList>
    </citation>
    <scope>IDENTIFICATION</scope>
    <source>
        <strain evidence="2">DF5081</strain>
    </source>
</reference>
<evidence type="ECO:0000256" key="1">
    <source>
        <dbReference type="SAM" id="SignalP"/>
    </source>
</evidence>
<organism evidence="2 3">
    <name type="scientific">Caenorhabditis japonica</name>
    <dbReference type="NCBI Taxonomy" id="281687"/>
    <lineage>
        <taxon>Eukaryota</taxon>
        <taxon>Metazoa</taxon>
        <taxon>Ecdysozoa</taxon>
        <taxon>Nematoda</taxon>
        <taxon>Chromadorea</taxon>
        <taxon>Rhabditida</taxon>
        <taxon>Rhabditina</taxon>
        <taxon>Rhabditomorpha</taxon>
        <taxon>Rhabditoidea</taxon>
        <taxon>Rhabditidae</taxon>
        <taxon>Peloderinae</taxon>
        <taxon>Caenorhabditis</taxon>
    </lineage>
</organism>
<evidence type="ECO:0000313" key="3">
    <source>
        <dbReference type="Proteomes" id="UP000005237"/>
    </source>
</evidence>
<keyword evidence="3" id="KW-1185">Reference proteome</keyword>
<dbReference type="EnsemblMetazoa" id="CJA35315.1">
    <property type="protein sequence ID" value="CJA35315.1"/>
    <property type="gene ID" value="WBGene00211162"/>
</dbReference>
<protein>
    <submittedName>
        <fullName evidence="2">Uncharacterized protein</fullName>
    </submittedName>
</protein>
<proteinExistence type="predicted"/>
<keyword evidence="1" id="KW-0732">Signal</keyword>
<feature type="signal peptide" evidence="1">
    <location>
        <begin position="1"/>
        <end position="15"/>
    </location>
</feature>
<reference evidence="3" key="1">
    <citation type="submission" date="2010-08" db="EMBL/GenBank/DDBJ databases">
        <authorList>
            <consortium name="Caenorhabditis japonica Sequencing Consortium"/>
            <person name="Wilson R.K."/>
        </authorList>
    </citation>
    <scope>NUCLEOTIDE SEQUENCE [LARGE SCALE GENOMIC DNA]</scope>
    <source>
        <strain evidence="3">DF5081</strain>
    </source>
</reference>
<name>A0A8R1IR71_CAEJA</name>
<evidence type="ECO:0000313" key="2">
    <source>
        <dbReference type="EnsemblMetazoa" id="CJA35315.1"/>
    </source>
</evidence>
<feature type="chain" id="PRO_5035855698" evidence="1">
    <location>
        <begin position="16"/>
        <end position="94"/>
    </location>
</feature>